<dbReference type="EMBL" id="CP003774">
    <property type="protein sequence ID" value="AFQ49039.1"/>
    <property type="molecule type" value="Genomic_DNA"/>
</dbReference>
<dbReference type="Proteomes" id="UP000032866">
    <property type="component" value="Chromosome 1"/>
</dbReference>
<name>A0A9W3K2C2_BURCE</name>
<evidence type="ECO:0000313" key="2">
    <source>
        <dbReference type="EMBL" id="AFQ49039.1"/>
    </source>
</evidence>
<evidence type="ECO:0000313" key="3">
    <source>
        <dbReference type="Proteomes" id="UP000032866"/>
    </source>
</evidence>
<protein>
    <submittedName>
        <fullName evidence="2">Uncharacterized protein</fullName>
    </submittedName>
</protein>
<evidence type="ECO:0000256" key="1">
    <source>
        <dbReference type="SAM" id="MobiDB-lite"/>
    </source>
</evidence>
<dbReference type="KEGG" id="bct:GEM_2640"/>
<feature type="region of interest" description="Disordered" evidence="1">
    <location>
        <begin position="28"/>
        <end position="72"/>
    </location>
</feature>
<dbReference type="RefSeq" id="WP_014897878.1">
    <property type="nucleotide sequence ID" value="NC_018513.1"/>
</dbReference>
<dbReference type="AlphaFoldDB" id="A0A9W3K2C2"/>
<gene>
    <name evidence="2" type="ORF">GEM_2640</name>
</gene>
<accession>A0A9W3K2C2</accession>
<proteinExistence type="predicted"/>
<organism evidence="2 3">
    <name type="scientific">Burkholderia cepacia GG4</name>
    <dbReference type="NCBI Taxonomy" id="1009846"/>
    <lineage>
        <taxon>Bacteria</taxon>
        <taxon>Pseudomonadati</taxon>
        <taxon>Pseudomonadota</taxon>
        <taxon>Betaproteobacteria</taxon>
        <taxon>Burkholderiales</taxon>
        <taxon>Burkholderiaceae</taxon>
        <taxon>Burkholderia</taxon>
        <taxon>Burkholderia cepacia complex</taxon>
    </lineage>
</organism>
<reference evidence="2 3" key="1">
    <citation type="journal article" date="2012" name="J. Bacteriol.">
        <title>Complete Genome Sequence of Burkholderia sp. Strain GG4, a Betaproteobacterium That Reduces 3-Oxo-N-Acylhomoserine Lactones and Produces Different N-Acylhomoserine Lactones.</title>
        <authorList>
            <person name="Hong K.W."/>
            <person name="Koh C.L."/>
            <person name="Sam C.K."/>
            <person name="Yin W.F."/>
            <person name="Chan K.G."/>
        </authorList>
    </citation>
    <scope>NUCLEOTIDE SEQUENCE [LARGE SCALE GENOMIC DNA]</scope>
    <source>
        <strain evidence="2 3">GG4</strain>
    </source>
</reference>
<sequence length="72" mass="7951">MAWLLPIGKVTMAAHRCGTLGTRVPMAVGRDRATVKPPSGKQDKPRHATFSSDSEPEHHFAFPSGCIRQHMR</sequence>